<dbReference type="Pfam" id="PF00072">
    <property type="entry name" value="Response_reg"/>
    <property type="match status" value="1"/>
</dbReference>
<dbReference type="PANTHER" id="PTHR42872">
    <property type="entry name" value="PROTEIN-GLUTAMATE METHYLESTERASE/PROTEIN-GLUTAMINE GLUTAMINASE"/>
    <property type="match status" value="1"/>
</dbReference>
<comment type="similarity">
    <text evidence="3">Belongs to the CheB family.</text>
</comment>
<evidence type="ECO:0000256" key="2">
    <source>
        <dbReference type="ARBA" id="ARBA00048267"/>
    </source>
</evidence>
<comment type="caution">
    <text evidence="9">The sequence shown here is derived from an EMBL/GenBank/DDBJ whole genome shotgun (WGS) entry which is preliminary data.</text>
</comment>
<dbReference type="Proteomes" id="UP001555826">
    <property type="component" value="Unassembled WGS sequence"/>
</dbReference>
<dbReference type="InterPro" id="IPR008248">
    <property type="entry name" value="CheB-like"/>
</dbReference>
<dbReference type="Gene3D" id="3.40.50.2300">
    <property type="match status" value="1"/>
</dbReference>
<organism evidence="9 10">
    <name type="scientific">Kineococcus endophyticus</name>
    <dbReference type="NCBI Taxonomy" id="1181883"/>
    <lineage>
        <taxon>Bacteria</taxon>
        <taxon>Bacillati</taxon>
        <taxon>Actinomycetota</taxon>
        <taxon>Actinomycetes</taxon>
        <taxon>Kineosporiales</taxon>
        <taxon>Kineosporiaceae</taxon>
        <taxon>Kineococcus</taxon>
    </lineage>
</organism>
<dbReference type="SUPFAM" id="SSF52172">
    <property type="entry name" value="CheY-like"/>
    <property type="match status" value="1"/>
</dbReference>
<evidence type="ECO:0000259" key="8">
    <source>
        <dbReference type="PROSITE" id="PS50122"/>
    </source>
</evidence>
<dbReference type="CDD" id="cd16432">
    <property type="entry name" value="CheB_Rec"/>
    <property type="match status" value="1"/>
</dbReference>
<evidence type="ECO:0000259" key="7">
    <source>
        <dbReference type="PROSITE" id="PS50110"/>
    </source>
</evidence>
<keyword evidence="10" id="KW-1185">Reference proteome</keyword>
<evidence type="ECO:0000256" key="3">
    <source>
        <dbReference type="HAMAP-Rule" id="MF_00099"/>
    </source>
</evidence>
<protein>
    <recommendedName>
        <fullName evidence="3">Protein-glutamate methylesterase/protein-glutamine glutaminase</fullName>
        <ecNumber evidence="3">3.1.1.61</ecNumber>
        <ecNumber evidence="3">3.5.1.44</ecNumber>
    </recommendedName>
</protein>
<dbReference type="EC" id="3.1.1.61" evidence="3"/>
<dbReference type="PANTHER" id="PTHR42872:SF3">
    <property type="entry name" value="PROTEIN-GLUTAMATE METHYLESTERASE_PROTEIN-GLUTAMINE GLUTAMINASE 1"/>
    <property type="match status" value="1"/>
</dbReference>
<evidence type="ECO:0000313" key="9">
    <source>
        <dbReference type="EMBL" id="MEW9264501.1"/>
    </source>
</evidence>
<evidence type="ECO:0000256" key="5">
    <source>
        <dbReference type="PROSITE-ProRule" id="PRU00169"/>
    </source>
</evidence>
<dbReference type="NCBIfam" id="NF001965">
    <property type="entry name" value="PRK00742.1"/>
    <property type="match status" value="1"/>
</dbReference>
<dbReference type="InterPro" id="IPR000673">
    <property type="entry name" value="Sig_transdc_resp-reg_Me-estase"/>
</dbReference>
<proteinExistence type="inferred from homology"/>
<feature type="modified residue" description="4-aspartylphosphate" evidence="3 5">
    <location>
        <position position="57"/>
    </location>
</feature>
<keyword evidence="3 4" id="KW-0145">Chemotaxis</keyword>
<dbReference type="InterPro" id="IPR035909">
    <property type="entry name" value="CheB_C"/>
</dbReference>
<dbReference type="CDD" id="cd17541">
    <property type="entry name" value="REC_CheB-like"/>
    <property type="match status" value="1"/>
</dbReference>
<feature type="domain" description="CheB-type methylesterase" evidence="8">
    <location>
        <begin position="166"/>
        <end position="359"/>
    </location>
</feature>
<comment type="catalytic activity">
    <reaction evidence="3">
        <text>L-glutaminyl-[protein] + H2O = L-glutamyl-[protein] + NH4(+)</text>
        <dbReference type="Rhea" id="RHEA:16441"/>
        <dbReference type="Rhea" id="RHEA-COMP:10207"/>
        <dbReference type="Rhea" id="RHEA-COMP:10208"/>
        <dbReference type="ChEBI" id="CHEBI:15377"/>
        <dbReference type="ChEBI" id="CHEBI:28938"/>
        <dbReference type="ChEBI" id="CHEBI:29973"/>
        <dbReference type="ChEBI" id="CHEBI:30011"/>
        <dbReference type="EC" id="3.5.1.44"/>
    </reaction>
</comment>
<keyword evidence="3 5" id="KW-0597">Phosphoprotein</keyword>
<gene>
    <name evidence="3" type="primary">cheB</name>
    <name evidence="9" type="ORF">AB1207_07060</name>
</gene>
<dbReference type="PROSITE" id="PS50110">
    <property type="entry name" value="RESPONSE_REGULATORY"/>
    <property type="match status" value="1"/>
</dbReference>
<comment type="domain">
    <text evidence="3">Contains a C-terminal catalytic domain, and an N-terminal region which modulates catalytic activity.</text>
</comment>
<feature type="compositionally biased region" description="Low complexity" evidence="6">
    <location>
        <begin position="404"/>
        <end position="417"/>
    </location>
</feature>
<comment type="catalytic activity">
    <reaction evidence="2 3">
        <text>[protein]-L-glutamate 5-O-methyl ester + H2O = L-glutamyl-[protein] + methanol + H(+)</text>
        <dbReference type="Rhea" id="RHEA:23236"/>
        <dbReference type="Rhea" id="RHEA-COMP:10208"/>
        <dbReference type="Rhea" id="RHEA-COMP:10311"/>
        <dbReference type="ChEBI" id="CHEBI:15377"/>
        <dbReference type="ChEBI" id="CHEBI:15378"/>
        <dbReference type="ChEBI" id="CHEBI:17790"/>
        <dbReference type="ChEBI" id="CHEBI:29973"/>
        <dbReference type="ChEBI" id="CHEBI:82795"/>
        <dbReference type="EC" id="3.1.1.61"/>
    </reaction>
</comment>
<dbReference type="EC" id="3.5.1.44" evidence="3"/>
<dbReference type="PROSITE" id="PS50122">
    <property type="entry name" value="CHEB"/>
    <property type="match status" value="1"/>
</dbReference>
<feature type="compositionally biased region" description="Low complexity" evidence="6">
    <location>
        <begin position="358"/>
        <end position="396"/>
    </location>
</feature>
<evidence type="ECO:0000256" key="4">
    <source>
        <dbReference type="PROSITE-ProRule" id="PRU00050"/>
    </source>
</evidence>
<keyword evidence="3" id="KW-0963">Cytoplasm</keyword>
<reference evidence="9 10" key="1">
    <citation type="submission" date="2024-07" db="EMBL/GenBank/DDBJ databases">
        <authorList>
            <person name="Thanompreechachai J."/>
            <person name="Duangmal K."/>
        </authorList>
    </citation>
    <scope>NUCLEOTIDE SEQUENCE [LARGE SCALE GENOMIC DNA]</scope>
    <source>
        <strain evidence="9 10">KCTC 19886</strain>
    </source>
</reference>
<evidence type="ECO:0000313" key="10">
    <source>
        <dbReference type="Proteomes" id="UP001555826"/>
    </source>
</evidence>
<dbReference type="Gene3D" id="3.40.50.180">
    <property type="entry name" value="Methylesterase CheB, C-terminal domain"/>
    <property type="match status" value="1"/>
</dbReference>
<feature type="active site" evidence="3 4">
    <location>
        <position position="301"/>
    </location>
</feature>
<evidence type="ECO:0000256" key="6">
    <source>
        <dbReference type="SAM" id="MobiDB-lite"/>
    </source>
</evidence>
<dbReference type="GO" id="GO:0008984">
    <property type="term" value="F:protein-glutamate methylesterase activity"/>
    <property type="evidence" value="ECO:0007669"/>
    <property type="project" value="UniProtKB-EC"/>
</dbReference>
<keyword evidence="1 3" id="KW-0378">Hydrolase</keyword>
<accession>A0ABV3P4F3</accession>
<dbReference type="InterPro" id="IPR001789">
    <property type="entry name" value="Sig_transdc_resp-reg_receiver"/>
</dbReference>
<feature type="active site" evidence="3 4">
    <location>
        <position position="178"/>
    </location>
</feature>
<name>A0ABV3P4F3_9ACTN</name>
<dbReference type="Pfam" id="PF01339">
    <property type="entry name" value="CheB_methylest"/>
    <property type="match status" value="1"/>
</dbReference>
<comment type="function">
    <text evidence="3">Involved in chemotaxis. Part of a chemotaxis signal transduction system that modulates chemotaxis in response to various stimuli. Catalyzes the demethylation of specific methylglutamate residues introduced into the chemoreceptors (methyl-accepting chemotaxis proteins or MCP) by CheR. Also mediates the irreversible deamidation of specific glutamine residues to glutamic acid.</text>
</comment>
<dbReference type="HAMAP" id="MF_00099">
    <property type="entry name" value="CheB_chemtxs"/>
    <property type="match status" value="1"/>
</dbReference>
<feature type="domain" description="Response regulatory" evidence="7">
    <location>
        <begin position="6"/>
        <end position="124"/>
    </location>
</feature>
<dbReference type="SMART" id="SM00448">
    <property type="entry name" value="REC"/>
    <property type="match status" value="1"/>
</dbReference>
<dbReference type="RefSeq" id="WP_367637228.1">
    <property type="nucleotide sequence ID" value="NZ_JBFNQN010000004.1"/>
</dbReference>
<dbReference type="InterPro" id="IPR011006">
    <property type="entry name" value="CheY-like_superfamily"/>
</dbReference>
<feature type="active site" evidence="3 4">
    <location>
        <position position="205"/>
    </location>
</feature>
<evidence type="ECO:0000256" key="1">
    <source>
        <dbReference type="ARBA" id="ARBA00022801"/>
    </source>
</evidence>
<sequence length="417" mass="42897">MGPRIRVLTVDDSVVVRRIVTDVLASDPAIEVVGTAPNGKIALDKIVQLKPDVVTLDIEMPVMDGLEAIKEIRKIDRKLPVIMFSTLTERGATATLEALSSGASDYVTKPANVGSVNESMESVRQQLIPKIKALVPGIAAAAAPVAAAPAPARPATPVTTRTRTSAAKAPRALVIGSSTGGPEALSAVLAKLPAGLGVPVLVTQHMPPVFTRLYAQRLDKSSALRVVEATDGEPVVAGTVYVAPGDFHMEVVRRGPAMAIKLNQGPAENFCRPAVDVMVRSAVAAYGGELLAVILTGMGSDGKLGCKALAAAGGQVLAQDEATSVVWGMPGAVAREGVADEVLPLGSIADAIQRRLGPARSVSAPPPRATASTTPSSTTRPAPSTTPSPARTSSLPPARPPAFRPAAPAARPSQGRW</sequence>
<dbReference type="SUPFAM" id="SSF52738">
    <property type="entry name" value="Methylesterase CheB, C-terminal domain"/>
    <property type="match status" value="1"/>
</dbReference>
<comment type="PTM">
    <text evidence="3">Phosphorylated by CheA. Phosphorylation of the N-terminal regulatory domain activates the methylesterase activity.</text>
</comment>
<comment type="subcellular location">
    <subcellularLocation>
        <location evidence="3">Cytoplasm</location>
    </subcellularLocation>
</comment>
<dbReference type="EMBL" id="JBFNQN010000004">
    <property type="protein sequence ID" value="MEW9264501.1"/>
    <property type="molecule type" value="Genomic_DNA"/>
</dbReference>
<feature type="region of interest" description="Disordered" evidence="6">
    <location>
        <begin position="356"/>
        <end position="417"/>
    </location>
</feature>